<comment type="caution">
    <text evidence="9">The sequence shown here is derived from an EMBL/GenBank/DDBJ whole genome shotgun (WGS) entry which is preliminary data.</text>
</comment>
<proteinExistence type="inferred from homology"/>
<evidence type="ECO:0000313" key="10">
    <source>
        <dbReference type="Proteomes" id="UP001596016"/>
    </source>
</evidence>
<evidence type="ECO:0000256" key="4">
    <source>
        <dbReference type="ARBA" id="ARBA00022630"/>
    </source>
</evidence>
<comment type="cofactor">
    <cofactor evidence="1">
        <name>FAD</name>
        <dbReference type="ChEBI" id="CHEBI:57692"/>
    </cofactor>
</comment>
<feature type="domain" description="FAD-binding" evidence="8">
    <location>
        <begin position="11"/>
        <end position="340"/>
    </location>
</feature>
<evidence type="ECO:0000259" key="8">
    <source>
        <dbReference type="Pfam" id="PF01494"/>
    </source>
</evidence>
<reference evidence="10" key="1">
    <citation type="journal article" date="2019" name="Int. J. Syst. Evol. Microbiol.">
        <title>The Global Catalogue of Microorganisms (GCM) 10K type strain sequencing project: providing services to taxonomists for standard genome sequencing and annotation.</title>
        <authorList>
            <consortium name="The Broad Institute Genomics Platform"/>
            <consortium name="The Broad Institute Genome Sequencing Center for Infectious Disease"/>
            <person name="Wu L."/>
            <person name="Ma J."/>
        </authorList>
    </citation>
    <scope>NUCLEOTIDE SEQUENCE [LARGE SCALE GENOMIC DNA]</scope>
    <source>
        <strain evidence="10">CGMCC 4.1415</strain>
    </source>
</reference>
<evidence type="ECO:0000256" key="3">
    <source>
        <dbReference type="ARBA" id="ARBA00005349"/>
    </source>
</evidence>
<sequence length="417" mass="44643">MSITAAALHSDTRILVAGTGPAGLLAALALADAGFSVTLVGPEVNSGDGRTTALMNPALALLERLGVLKTLAQKSAPLKIMRIIDGTSRLLRSSPVAFRASEIGEHRFGLNIPNAIMVATLGEAVSTHLAIDWKKTLVERWELQPDIATAHLGDGSHVETKLVIAADGRLSPAREAAGISIQTHPFPQSALVLNFAHTLDHNFASTEFHTETGPFTQVPLPGRRSSLVCVVKPETAKTLAELDDDALSLHIEKQMQSMLGRINVEKGRQIYPLSTSTPKRFAHNRVALIGEAAHVFPPIGAQGLNLGIRDIVDLVEVVLQNKNDPGSAKALLTYDLKRRPDIIARTTAVNLLNRSLLSDILPAQIARSATLGILGRFAPLRAFFMREGLQPGSGFSALAGLLRRQAQTDNPSHPLQD</sequence>
<dbReference type="NCBIfam" id="NF005691">
    <property type="entry name" value="PRK07494.1"/>
    <property type="match status" value="1"/>
</dbReference>
<dbReference type="InterPro" id="IPR002938">
    <property type="entry name" value="FAD-bd"/>
</dbReference>
<dbReference type="PANTHER" id="PTHR43876:SF7">
    <property type="entry name" value="UBIQUINONE BIOSYNTHESIS MONOOXYGENASE COQ6, MITOCHONDRIAL"/>
    <property type="match status" value="1"/>
</dbReference>
<dbReference type="PRINTS" id="PR00420">
    <property type="entry name" value="RNGMNOXGNASE"/>
</dbReference>
<dbReference type="PANTHER" id="PTHR43876">
    <property type="entry name" value="UBIQUINONE BIOSYNTHESIS MONOOXYGENASE COQ6, MITOCHONDRIAL"/>
    <property type="match status" value="1"/>
</dbReference>
<dbReference type="Pfam" id="PF01494">
    <property type="entry name" value="FAD_binding_3"/>
    <property type="match status" value="1"/>
</dbReference>
<evidence type="ECO:0000256" key="6">
    <source>
        <dbReference type="ARBA" id="ARBA00023002"/>
    </source>
</evidence>
<dbReference type="SUPFAM" id="SSF51905">
    <property type="entry name" value="FAD/NAD(P)-binding domain"/>
    <property type="match status" value="1"/>
</dbReference>
<comment type="similarity">
    <text evidence="3">Belongs to the UbiH/COQ6 family.</text>
</comment>
<evidence type="ECO:0000256" key="2">
    <source>
        <dbReference type="ARBA" id="ARBA00004749"/>
    </source>
</evidence>
<accession>A0ABW0GYJ4</accession>
<dbReference type="EMBL" id="JBHSLL010000026">
    <property type="protein sequence ID" value="MFC5386325.1"/>
    <property type="molecule type" value="Genomic_DNA"/>
</dbReference>
<organism evidence="9 10">
    <name type="scientific">Aquamicrobium segne</name>
    <dbReference type="NCBI Taxonomy" id="469547"/>
    <lineage>
        <taxon>Bacteria</taxon>
        <taxon>Pseudomonadati</taxon>
        <taxon>Pseudomonadota</taxon>
        <taxon>Alphaproteobacteria</taxon>
        <taxon>Hyphomicrobiales</taxon>
        <taxon>Phyllobacteriaceae</taxon>
        <taxon>Aquamicrobium</taxon>
    </lineage>
</organism>
<keyword evidence="5" id="KW-0274">FAD</keyword>
<comment type="pathway">
    <text evidence="2">Cofactor biosynthesis; ubiquinone biosynthesis.</text>
</comment>
<evidence type="ECO:0000256" key="1">
    <source>
        <dbReference type="ARBA" id="ARBA00001974"/>
    </source>
</evidence>
<name>A0ABW0GYJ4_9HYPH</name>
<evidence type="ECO:0000256" key="5">
    <source>
        <dbReference type="ARBA" id="ARBA00022827"/>
    </source>
</evidence>
<keyword evidence="4" id="KW-0285">Flavoprotein</keyword>
<dbReference type="InterPro" id="IPR036188">
    <property type="entry name" value="FAD/NAD-bd_sf"/>
</dbReference>
<dbReference type="InterPro" id="IPR051205">
    <property type="entry name" value="UbiH/COQ6_monooxygenase"/>
</dbReference>
<keyword evidence="6" id="KW-0560">Oxidoreductase</keyword>
<dbReference type="Proteomes" id="UP001596016">
    <property type="component" value="Unassembled WGS sequence"/>
</dbReference>
<dbReference type="InterPro" id="IPR010971">
    <property type="entry name" value="UbiH/COQ6"/>
</dbReference>
<evidence type="ECO:0000256" key="7">
    <source>
        <dbReference type="ARBA" id="ARBA00023033"/>
    </source>
</evidence>
<evidence type="ECO:0000313" key="9">
    <source>
        <dbReference type="EMBL" id="MFC5386325.1"/>
    </source>
</evidence>
<protein>
    <submittedName>
        <fullName evidence="9">UbiH/UbiF family hydroxylase</fullName>
    </submittedName>
</protein>
<dbReference type="NCBIfam" id="TIGR01988">
    <property type="entry name" value="Ubi-OHases"/>
    <property type="match status" value="1"/>
</dbReference>
<keyword evidence="10" id="KW-1185">Reference proteome</keyword>
<gene>
    <name evidence="9" type="ORF">ACFPLB_10140</name>
</gene>
<keyword evidence="7" id="KW-0503">Monooxygenase</keyword>
<dbReference type="Gene3D" id="3.50.50.60">
    <property type="entry name" value="FAD/NAD(P)-binding domain"/>
    <property type="match status" value="2"/>
</dbReference>
<dbReference type="RefSeq" id="WP_378229249.1">
    <property type="nucleotide sequence ID" value="NZ_JBHSLL010000026.1"/>
</dbReference>